<comment type="caution">
    <text evidence="1">The sequence shown here is derived from an EMBL/GenBank/DDBJ whole genome shotgun (WGS) entry which is preliminary data.</text>
</comment>
<dbReference type="EMBL" id="VSSQ01024838">
    <property type="protein sequence ID" value="MPM72594.1"/>
    <property type="molecule type" value="Genomic_DNA"/>
</dbReference>
<protein>
    <submittedName>
        <fullName evidence="1">Uncharacterized protein</fullName>
    </submittedName>
</protein>
<dbReference type="AlphaFoldDB" id="A0A645C9H3"/>
<evidence type="ECO:0000313" key="1">
    <source>
        <dbReference type="EMBL" id="MPM72594.1"/>
    </source>
</evidence>
<gene>
    <name evidence="1" type="ORF">SDC9_119570</name>
</gene>
<reference evidence="1" key="1">
    <citation type="submission" date="2019-08" db="EMBL/GenBank/DDBJ databases">
        <authorList>
            <person name="Kucharzyk K."/>
            <person name="Murdoch R.W."/>
            <person name="Higgins S."/>
            <person name="Loffler F."/>
        </authorList>
    </citation>
    <scope>NUCLEOTIDE SEQUENCE</scope>
</reference>
<sequence>MKQSDILRTMKLFNSSDIVRRYSFKTDSKRGYYAFFQLKDCFECLSPHKLAV</sequence>
<name>A0A645C9H3_9ZZZZ</name>
<proteinExistence type="predicted"/>
<organism evidence="1">
    <name type="scientific">bioreactor metagenome</name>
    <dbReference type="NCBI Taxonomy" id="1076179"/>
    <lineage>
        <taxon>unclassified sequences</taxon>
        <taxon>metagenomes</taxon>
        <taxon>ecological metagenomes</taxon>
    </lineage>
</organism>
<accession>A0A645C9H3</accession>